<accession>A0ABR2WFY8</accession>
<dbReference type="EMBL" id="JASJQH010002153">
    <property type="protein sequence ID" value="KAK9760420.1"/>
    <property type="molecule type" value="Genomic_DNA"/>
</dbReference>
<dbReference type="InterPro" id="IPR046868">
    <property type="entry name" value="BAR_4"/>
</dbReference>
<dbReference type="Proteomes" id="UP001479436">
    <property type="component" value="Unassembled WGS sequence"/>
</dbReference>
<dbReference type="Gene3D" id="1.20.1270.60">
    <property type="entry name" value="Arfaptin homology (AH) domain/BAR domain"/>
    <property type="match status" value="1"/>
</dbReference>
<name>A0ABR2WFY8_9FUNG</name>
<feature type="domain" description="PH" evidence="3">
    <location>
        <begin position="303"/>
        <end position="408"/>
    </location>
</feature>
<keyword evidence="1" id="KW-0597">Phosphoprotein</keyword>
<dbReference type="InterPro" id="IPR027267">
    <property type="entry name" value="AH/BAR_dom_sf"/>
</dbReference>
<evidence type="ECO:0000256" key="2">
    <source>
        <dbReference type="SAM" id="MobiDB-lite"/>
    </source>
</evidence>
<dbReference type="InterPro" id="IPR046869">
    <property type="entry name" value="SLM1/RGC1-like_PH"/>
</dbReference>
<dbReference type="SUPFAM" id="SSF50729">
    <property type="entry name" value="PH domain-like"/>
    <property type="match status" value="1"/>
</dbReference>
<gene>
    <name evidence="4" type="ORF">K7432_015545</name>
</gene>
<reference evidence="4 5" key="1">
    <citation type="submission" date="2023-04" db="EMBL/GenBank/DDBJ databases">
        <title>Genome of Basidiobolus ranarum AG-B5.</title>
        <authorList>
            <person name="Stajich J.E."/>
            <person name="Carter-House D."/>
            <person name="Gryganskyi A."/>
        </authorList>
    </citation>
    <scope>NUCLEOTIDE SEQUENCE [LARGE SCALE GENOMIC DNA]</scope>
    <source>
        <strain evidence="4 5">AG-B5</strain>
    </source>
</reference>
<proteinExistence type="predicted"/>
<dbReference type="InterPro" id="IPR011993">
    <property type="entry name" value="PH-like_dom_sf"/>
</dbReference>
<protein>
    <recommendedName>
        <fullName evidence="3">PH domain-containing protein</fullName>
    </recommendedName>
</protein>
<dbReference type="InterPro" id="IPR001849">
    <property type="entry name" value="PH_domain"/>
</dbReference>
<keyword evidence="5" id="KW-1185">Reference proteome</keyword>
<evidence type="ECO:0000259" key="3">
    <source>
        <dbReference type="SMART" id="SM00233"/>
    </source>
</evidence>
<comment type="caution">
    <text evidence="4">The sequence shown here is derived from an EMBL/GenBank/DDBJ whole genome shotgun (WGS) entry which is preliminary data.</text>
</comment>
<organism evidence="4 5">
    <name type="scientific">Basidiobolus ranarum</name>
    <dbReference type="NCBI Taxonomy" id="34480"/>
    <lineage>
        <taxon>Eukaryota</taxon>
        <taxon>Fungi</taxon>
        <taxon>Fungi incertae sedis</taxon>
        <taxon>Zoopagomycota</taxon>
        <taxon>Entomophthoromycotina</taxon>
        <taxon>Basidiobolomycetes</taxon>
        <taxon>Basidiobolales</taxon>
        <taxon>Basidiobolaceae</taxon>
        <taxon>Basidiobolus</taxon>
    </lineage>
</organism>
<dbReference type="Pfam" id="PF20399">
    <property type="entry name" value="PH_20"/>
    <property type="match status" value="1"/>
</dbReference>
<dbReference type="Pfam" id="PF20400">
    <property type="entry name" value="BAR_4"/>
    <property type="match status" value="1"/>
</dbReference>
<dbReference type="SUPFAM" id="SSF103657">
    <property type="entry name" value="BAR/IMD domain-like"/>
    <property type="match status" value="1"/>
</dbReference>
<dbReference type="SMART" id="SM00233">
    <property type="entry name" value="PH"/>
    <property type="match status" value="1"/>
</dbReference>
<feature type="region of interest" description="Disordered" evidence="2">
    <location>
        <begin position="425"/>
        <end position="446"/>
    </location>
</feature>
<sequence>MSLSRKTSVFRQRSTNEAKEDVAANAAEALPSDIFEQRLYAWKSTIKQLILYFQTIAEVEQQSARGYSKAFNSLQVPLKEGHHLLPVGNNGVQDVTVAVNNTSQQLFEHHTEFAKCITDQIVGNLSRLKAEIKTRLLSTKKEIIGHESNLGRERQTSAKIISEYDQACHAADSHTSASIKPTPTDPWLVYNGLQRQLHKQIIEENGFHKSMISTQKSLEIFEASIVETLKTTLESYYKWRTTYTTKLLEQINVANEAITTLTPNLEWNAFFEKNKPPLIDPQSPETSIEAINYPNKENQLTVPKKYGVMERQGGMFKSARKDHCFITPSGFLHGYSNADPTTGAPEFSIHLPSSVLRGYSEANLAFEVAEKGSGGLFHRAEHSYVFKFLTKDELANWWSAIKEFTKSTAETPFNGGTQGTVPAVVGTDTAENIEPPPQESRVTEAR</sequence>
<dbReference type="Gene3D" id="2.30.29.30">
    <property type="entry name" value="Pleckstrin-homology domain (PH domain)/Phosphotyrosine-binding domain (PTB)"/>
    <property type="match status" value="1"/>
</dbReference>
<dbReference type="PANTHER" id="PTHR31941:SF1">
    <property type="entry name" value="CYTOSKELETAL SIGNALING PROTEIN SLM1"/>
    <property type="match status" value="1"/>
</dbReference>
<evidence type="ECO:0000313" key="4">
    <source>
        <dbReference type="EMBL" id="KAK9760420.1"/>
    </source>
</evidence>
<evidence type="ECO:0000256" key="1">
    <source>
        <dbReference type="ARBA" id="ARBA00022553"/>
    </source>
</evidence>
<evidence type="ECO:0000313" key="5">
    <source>
        <dbReference type="Proteomes" id="UP001479436"/>
    </source>
</evidence>
<dbReference type="PANTHER" id="PTHR31941">
    <property type="entry name" value="CYTOSKELETAL SIGNALING PROTEIN SLM1"/>
    <property type="match status" value="1"/>
</dbReference>